<evidence type="ECO:0000256" key="2">
    <source>
        <dbReference type="SAM" id="MobiDB-lite"/>
    </source>
</evidence>
<feature type="repeat" description="ANK" evidence="1">
    <location>
        <begin position="59"/>
        <end position="91"/>
    </location>
</feature>
<dbReference type="PROSITE" id="PS50297">
    <property type="entry name" value="ANK_REP_REGION"/>
    <property type="match status" value="3"/>
</dbReference>
<dbReference type="Pfam" id="PF00023">
    <property type="entry name" value="Ank"/>
    <property type="match status" value="1"/>
</dbReference>
<feature type="compositionally biased region" description="Low complexity" evidence="2">
    <location>
        <begin position="478"/>
        <end position="488"/>
    </location>
</feature>
<feature type="compositionally biased region" description="Polar residues" evidence="2">
    <location>
        <begin position="506"/>
        <end position="532"/>
    </location>
</feature>
<feature type="compositionally biased region" description="Basic and acidic residues" evidence="2">
    <location>
        <begin position="193"/>
        <end position="205"/>
    </location>
</feature>
<sequence>MPSSVRPKGSGSGNRAPPVTPMSERQQMALLMQMTSSSNEVGSRSPSSGSSRSRDRNERGETPLHLAAIKGDVEQVCKLLAHRADPNVADFAGWTPLHEACNHGWYEVAFRLVQSGANVNAKGLDNDTPLHDAAINGHLKLVKLLVEQGADIHAKNSKGKTPLDVAPQAVKPYLLNANLPLPETATSSRLPPRSRDDKKTADAGKQKGTTPSDETMDAKTPAGTAEDVYEFKSVKDTDSLPDQKNAENQDVDVDAADPLNITSPQAEESAAPKRNISEVTDPLEESTGNDDESRRKKRKDETAKDGKSAAQRNTGQAKGQGGKQSGGNQSKTGTSSSNKASGDKKSPCSSPKPAATDTESEDGKTDLKVPPLKIVIPQTPSSEQDSGAGRNGKNSSQRTHQALPYVVPISNSNEGSEKETATATASPETSAVAKGDDKKDSATAGPSEERGGSSQQRVLRSSQRSGTTQATDRGSNNSSPQLQRSHSPSPSPSPAAQPQNQADPPTSSAAQTNFTSKSSDSQAQQNNDTETTSSSSSSVAAVSAPAPAELHPRKRKMKQNKEQAAPQPEPQEVPAEAQVHPHEQPITNCYQLFLDIRSQINKRRRGLFPVQPKPPQGFKDYLMNRCTYVLAGTAPTTPNITYPQNLPAPMKDLFTDQEKERYRLRTQHVIEKEKLVLSVEQEILRVHGKAARALANQSLPFSVCTILRDEEVYNLITPEQEEKDRNARSRYNGRLFLSWLQDVDDKWEKIKEHMLLRHHNEAESLHAVQKMNWEWKMKELNLCDRKTTPKIEEAHVPMVHVSDDFDLLPA</sequence>
<evidence type="ECO:0000313" key="4">
    <source>
        <dbReference type="Proteomes" id="UP001159042"/>
    </source>
</evidence>
<dbReference type="InterPro" id="IPR053210">
    <property type="entry name" value="ANKRD12"/>
</dbReference>
<name>A0AAV8W305_9CUCU</name>
<dbReference type="GO" id="GO:0005654">
    <property type="term" value="C:nucleoplasm"/>
    <property type="evidence" value="ECO:0007669"/>
    <property type="project" value="TreeGrafter"/>
</dbReference>
<dbReference type="AlphaFoldDB" id="A0AAV8W305"/>
<dbReference type="PROSITE" id="PS50088">
    <property type="entry name" value="ANK_REPEAT"/>
    <property type="match status" value="3"/>
</dbReference>
<dbReference type="Proteomes" id="UP001159042">
    <property type="component" value="Unassembled WGS sequence"/>
</dbReference>
<feature type="compositionally biased region" description="Basic and acidic residues" evidence="2">
    <location>
        <begin position="229"/>
        <end position="238"/>
    </location>
</feature>
<evidence type="ECO:0008006" key="5">
    <source>
        <dbReference type="Google" id="ProtNLM"/>
    </source>
</evidence>
<comment type="caution">
    <text evidence="3">The sequence shown here is derived from an EMBL/GenBank/DDBJ whole genome shotgun (WGS) entry which is preliminary data.</text>
</comment>
<dbReference type="PANTHER" id="PTHR24149:SF14">
    <property type="entry name" value="ANKYRIN REPEAT DOMAIN 12"/>
    <property type="match status" value="1"/>
</dbReference>
<dbReference type="SUPFAM" id="SSF48403">
    <property type="entry name" value="Ankyrin repeat"/>
    <property type="match status" value="1"/>
</dbReference>
<feature type="compositionally biased region" description="Low complexity" evidence="2">
    <location>
        <begin position="562"/>
        <end position="578"/>
    </location>
</feature>
<feature type="compositionally biased region" description="Basic and acidic residues" evidence="2">
    <location>
        <begin position="52"/>
        <end position="62"/>
    </location>
</feature>
<dbReference type="InterPro" id="IPR002110">
    <property type="entry name" value="Ankyrin_rpt"/>
</dbReference>
<feature type="region of interest" description="Disordered" evidence="2">
    <location>
        <begin position="1"/>
        <end position="62"/>
    </location>
</feature>
<feature type="compositionally biased region" description="Low complexity" evidence="2">
    <location>
        <begin position="533"/>
        <end position="548"/>
    </location>
</feature>
<feature type="compositionally biased region" description="Low complexity" evidence="2">
    <location>
        <begin position="421"/>
        <end position="431"/>
    </location>
</feature>
<feature type="compositionally biased region" description="Polar residues" evidence="2">
    <location>
        <begin position="467"/>
        <end position="477"/>
    </location>
</feature>
<feature type="compositionally biased region" description="Low complexity" evidence="2">
    <location>
        <begin position="452"/>
        <end position="466"/>
    </location>
</feature>
<dbReference type="EMBL" id="JANEYG010000012">
    <property type="protein sequence ID" value="KAJ8920823.1"/>
    <property type="molecule type" value="Genomic_DNA"/>
</dbReference>
<dbReference type="SMART" id="SM00248">
    <property type="entry name" value="ANK"/>
    <property type="match status" value="3"/>
</dbReference>
<feature type="compositionally biased region" description="Basic and acidic residues" evidence="2">
    <location>
        <begin position="291"/>
        <end position="307"/>
    </location>
</feature>
<dbReference type="Gene3D" id="1.25.40.20">
    <property type="entry name" value="Ankyrin repeat-containing domain"/>
    <property type="match status" value="1"/>
</dbReference>
<feature type="compositionally biased region" description="Low complexity" evidence="2">
    <location>
        <begin position="496"/>
        <end position="505"/>
    </location>
</feature>
<evidence type="ECO:0000313" key="3">
    <source>
        <dbReference type="EMBL" id="KAJ8920823.1"/>
    </source>
</evidence>
<evidence type="ECO:0000256" key="1">
    <source>
        <dbReference type="PROSITE-ProRule" id="PRU00023"/>
    </source>
</evidence>
<dbReference type="PANTHER" id="PTHR24149">
    <property type="entry name" value="ANKYRIN REPEAT DOMAIN-CONTAINING PROTEIN 12"/>
    <property type="match status" value="1"/>
</dbReference>
<dbReference type="InterPro" id="IPR036770">
    <property type="entry name" value="Ankyrin_rpt-contain_sf"/>
</dbReference>
<feature type="repeat" description="ANK" evidence="1">
    <location>
        <begin position="92"/>
        <end position="124"/>
    </location>
</feature>
<dbReference type="PRINTS" id="PR01415">
    <property type="entry name" value="ANKYRIN"/>
</dbReference>
<gene>
    <name evidence="3" type="ORF">NQ315_015613</name>
</gene>
<keyword evidence="4" id="KW-1185">Reference proteome</keyword>
<accession>A0AAV8W305</accession>
<dbReference type="Pfam" id="PF12796">
    <property type="entry name" value="Ank_2"/>
    <property type="match status" value="1"/>
</dbReference>
<feature type="compositionally biased region" description="Acidic residues" evidence="2">
    <location>
        <begin position="281"/>
        <end position="290"/>
    </location>
</feature>
<organism evidence="3 4">
    <name type="scientific">Exocentrus adspersus</name>
    <dbReference type="NCBI Taxonomy" id="1586481"/>
    <lineage>
        <taxon>Eukaryota</taxon>
        <taxon>Metazoa</taxon>
        <taxon>Ecdysozoa</taxon>
        <taxon>Arthropoda</taxon>
        <taxon>Hexapoda</taxon>
        <taxon>Insecta</taxon>
        <taxon>Pterygota</taxon>
        <taxon>Neoptera</taxon>
        <taxon>Endopterygota</taxon>
        <taxon>Coleoptera</taxon>
        <taxon>Polyphaga</taxon>
        <taxon>Cucujiformia</taxon>
        <taxon>Chrysomeloidea</taxon>
        <taxon>Cerambycidae</taxon>
        <taxon>Lamiinae</taxon>
        <taxon>Acanthocinini</taxon>
        <taxon>Exocentrus</taxon>
    </lineage>
</organism>
<feature type="compositionally biased region" description="Basic and acidic residues" evidence="2">
    <location>
        <begin position="434"/>
        <end position="451"/>
    </location>
</feature>
<feature type="repeat" description="ANK" evidence="1">
    <location>
        <begin position="125"/>
        <end position="157"/>
    </location>
</feature>
<feature type="region of interest" description="Disordered" evidence="2">
    <location>
        <begin position="180"/>
        <end position="583"/>
    </location>
</feature>
<proteinExistence type="predicted"/>
<keyword evidence="1" id="KW-0040">ANK repeat</keyword>
<protein>
    <recommendedName>
        <fullName evidence="5">Ankyrin repeat domain-containing protein 12</fullName>
    </recommendedName>
</protein>
<feature type="compositionally biased region" description="Low complexity" evidence="2">
    <location>
        <begin position="36"/>
        <end position="51"/>
    </location>
</feature>
<reference evidence="3 4" key="1">
    <citation type="journal article" date="2023" name="Insect Mol. Biol.">
        <title>Genome sequencing provides insights into the evolution of gene families encoding plant cell wall-degrading enzymes in longhorned beetles.</title>
        <authorList>
            <person name="Shin N.R."/>
            <person name="Okamura Y."/>
            <person name="Kirsch R."/>
            <person name="Pauchet Y."/>
        </authorList>
    </citation>
    <scope>NUCLEOTIDE SEQUENCE [LARGE SCALE GENOMIC DNA]</scope>
    <source>
        <strain evidence="3">EAD_L_NR</strain>
    </source>
</reference>